<name>A0A1G7SWW6_CHIFI</name>
<dbReference type="EMBL" id="FNBN01000003">
    <property type="protein sequence ID" value="SDG27555.1"/>
    <property type="molecule type" value="Genomic_DNA"/>
</dbReference>
<dbReference type="Proteomes" id="UP000199045">
    <property type="component" value="Unassembled WGS sequence"/>
</dbReference>
<evidence type="ECO:0000313" key="2">
    <source>
        <dbReference type="Proteomes" id="UP000199045"/>
    </source>
</evidence>
<reference evidence="2" key="1">
    <citation type="submission" date="2016-10" db="EMBL/GenBank/DDBJ databases">
        <authorList>
            <person name="Varghese N."/>
            <person name="Submissions S."/>
        </authorList>
    </citation>
    <scope>NUCLEOTIDE SEQUENCE [LARGE SCALE GENOMIC DNA]</scope>
    <source>
        <strain evidence="2">DSM 527</strain>
    </source>
</reference>
<sequence length="228" mass="26569">MNYQIIKDRNILQEFIEWLPNLEEGETYYVGLLARSKYTEGNIIKSDKQQLKRFTSRKEDLFYKIWQLECPVGAYTNKGNAVPQESLAIYITPNPRSMYDATFSGLTTLAKCIQHQKRTHNPHQEVMNEIQRSKSRSCFVDFDIDYKEAGYGQFLKPWVFERVGNTANVRFIETRGGYHVLVDPSTVEEPFKKNWYQELAKHPHTDQTGDQLIPIPGCTQGDFMPKFV</sequence>
<gene>
    <name evidence="1" type="ORF">SAMN04488121_1031050</name>
</gene>
<proteinExistence type="predicted"/>
<evidence type="ECO:0000313" key="1">
    <source>
        <dbReference type="EMBL" id="SDG27555.1"/>
    </source>
</evidence>
<protein>
    <submittedName>
        <fullName evidence="1">Uncharacterized protein</fullName>
    </submittedName>
</protein>
<dbReference type="AlphaFoldDB" id="A0A1G7SWW6"/>
<dbReference type="RefSeq" id="WP_089834076.1">
    <property type="nucleotide sequence ID" value="NZ_FNBN01000003.1"/>
</dbReference>
<dbReference type="OrthoDB" id="1237862at2"/>
<organism evidence="1 2">
    <name type="scientific">Chitinophaga filiformis</name>
    <name type="common">Myxococcus filiformis</name>
    <name type="synonym">Flexibacter filiformis</name>
    <dbReference type="NCBI Taxonomy" id="104663"/>
    <lineage>
        <taxon>Bacteria</taxon>
        <taxon>Pseudomonadati</taxon>
        <taxon>Bacteroidota</taxon>
        <taxon>Chitinophagia</taxon>
        <taxon>Chitinophagales</taxon>
        <taxon>Chitinophagaceae</taxon>
        <taxon>Chitinophaga</taxon>
    </lineage>
</organism>
<accession>A0A1G7SWW6</accession>